<dbReference type="EMBL" id="LAZR01000998">
    <property type="protein sequence ID" value="KKN52896.1"/>
    <property type="molecule type" value="Genomic_DNA"/>
</dbReference>
<gene>
    <name evidence="1" type="ORF">LCGC14_0607580</name>
</gene>
<name>A0A0F9TUV8_9ZZZZ</name>
<comment type="caution">
    <text evidence="1">The sequence shown here is derived from an EMBL/GenBank/DDBJ whole genome shotgun (WGS) entry which is preliminary data.</text>
</comment>
<reference evidence="1" key="1">
    <citation type="journal article" date="2015" name="Nature">
        <title>Complex archaea that bridge the gap between prokaryotes and eukaryotes.</title>
        <authorList>
            <person name="Spang A."/>
            <person name="Saw J.H."/>
            <person name="Jorgensen S.L."/>
            <person name="Zaremba-Niedzwiedzka K."/>
            <person name="Martijn J."/>
            <person name="Lind A.E."/>
            <person name="van Eijk R."/>
            <person name="Schleper C."/>
            <person name="Guy L."/>
            <person name="Ettema T.J."/>
        </authorList>
    </citation>
    <scope>NUCLEOTIDE SEQUENCE</scope>
</reference>
<sequence length="225" mass="23620">MVDEKITELAVITALEDTDLFPMVDDVPGTPITKAIAHSDLVAESVDQILAALVGKKTVYIPASAMIPSVTGGCGVLVTTETAVNKPDISALPFADGSASHARFSFSFPKSWNLGTISYQAYWTGLVAGAGGVRWGLQAVAVSDDDTITVSYGTIIKVTDTFLAIDDQHIAVESAALTIGGTPAQGDMIYFDVQRSPADGADTRAAPADLLGIKLFYTVDTFKDD</sequence>
<organism evidence="1">
    <name type="scientific">marine sediment metagenome</name>
    <dbReference type="NCBI Taxonomy" id="412755"/>
    <lineage>
        <taxon>unclassified sequences</taxon>
        <taxon>metagenomes</taxon>
        <taxon>ecological metagenomes</taxon>
    </lineage>
</organism>
<dbReference type="AlphaFoldDB" id="A0A0F9TUV8"/>
<proteinExistence type="predicted"/>
<accession>A0A0F9TUV8</accession>
<protein>
    <submittedName>
        <fullName evidence="1">Uncharacterized protein</fullName>
    </submittedName>
</protein>
<evidence type="ECO:0000313" key="1">
    <source>
        <dbReference type="EMBL" id="KKN52896.1"/>
    </source>
</evidence>